<sequence>MKYDNPERGDTTQTVKHHTMGFLPNRWFYLPHGFIALSYDSKQHLLLD</sequence>
<reference evidence="1 2" key="1">
    <citation type="journal article" date="2018" name="Front. Microbiol.">
        <title>Hydrolytic Capabilities as a Key to Environmental Success: Chitinolytic and Cellulolytic Acidobacteria From Acidic Sub-arctic Soils and Boreal Peatlands.</title>
        <authorList>
            <person name="Belova S.E."/>
            <person name="Ravin N.V."/>
            <person name="Pankratov T.A."/>
            <person name="Rakitin A.L."/>
            <person name="Ivanova A.A."/>
            <person name="Beletsky A.V."/>
            <person name="Mardanov A.V."/>
            <person name="Sinninghe Damste J.S."/>
            <person name="Dedysh S.N."/>
        </authorList>
    </citation>
    <scope>NUCLEOTIDE SEQUENCE [LARGE SCALE GENOMIC DNA]</scope>
    <source>
        <strain evidence="1 2">SBC82</strain>
        <plasmid evidence="2">pacpol4</plasmid>
    </source>
</reference>
<accession>A0A2Z5GBW8</accession>
<keyword evidence="2" id="KW-1185">Reference proteome</keyword>
<organism evidence="1 2">
    <name type="scientific">Acidisarcina polymorpha</name>
    <dbReference type="NCBI Taxonomy" id="2211140"/>
    <lineage>
        <taxon>Bacteria</taxon>
        <taxon>Pseudomonadati</taxon>
        <taxon>Acidobacteriota</taxon>
        <taxon>Terriglobia</taxon>
        <taxon>Terriglobales</taxon>
        <taxon>Acidobacteriaceae</taxon>
        <taxon>Acidisarcina</taxon>
    </lineage>
</organism>
<protein>
    <submittedName>
        <fullName evidence="1">Uncharacterized protein</fullName>
    </submittedName>
</protein>
<dbReference type="KEGG" id="abas:ACPOL_7085"/>
<dbReference type="EMBL" id="CP030843">
    <property type="protein sequence ID" value="AXC16277.1"/>
    <property type="molecule type" value="Genomic_DNA"/>
</dbReference>
<proteinExistence type="predicted"/>
<geneLocation type="plasmid" evidence="2">
    <name>pacpol4</name>
</geneLocation>
<name>A0A2Z5GBW8_9BACT</name>
<evidence type="ECO:0000313" key="1">
    <source>
        <dbReference type="EMBL" id="AXC16277.1"/>
    </source>
</evidence>
<dbReference type="Proteomes" id="UP000253606">
    <property type="component" value="Plasmid pACPOL4"/>
</dbReference>
<gene>
    <name evidence="1" type="ORF">ACPOL_7085</name>
</gene>
<dbReference type="AlphaFoldDB" id="A0A2Z5GBW8"/>
<evidence type="ECO:0000313" key="2">
    <source>
        <dbReference type="Proteomes" id="UP000253606"/>
    </source>
</evidence>
<keyword evidence="1" id="KW-0614">Plasmid</keyword>